<name>A0A0D3FD74_9ORYZ</name>
<sequence>MPRYQAADGDVLFALSLGMMPGTQVPARYQGTRYQPVPGYQVSRSGWRKRVGGVPRMTEAVVTQRWVSGHDSARRRWWFHLSHGRE</sequence>
<dbReference type="Gramene" id="OBART03G01900.1">
    <property type="protein sequence ID" value="OBART03G01900.1"/>
    <property type="gene ID" value="OBART03G01900"/>
</dbReference>
<reference evidence="1" key="2">
    <citation type="submission" date="2015-03" db="UniProtKB">
        <authorList>
            <consortium name="EnsemblPlants"/>
        </authorList>
    </citation>
    <scope>IDENTIFICATION</scope>
</reference>
<evidence type="ECO:0000313" key="1">
    <source>
        <dbReference type="EnsemblPlants" id="OBART03G01900.1"/>
    </source>
</evidence>
<organism evidence="1">
    <name type="scientific">Oryza barthii</name>
    <dbReference type="NCBI Taxonomy" id="65489"/>
    <lineage>
        <taxon>Eukaryota</taxon>
        <taxon>Viridiplantae</taxon>
        <taxon>Streptophyta</taxon>
        <taxon>Embryophyta</taxon>
        <taxon>Tracheophyta</taxon>
        <taxon>Spermatophyta</taxon>
        <taxon>Magnoliopsida</taxon>
        <taxon>Liliopsida</taxon>
        <taxon>Poales</taxon>
        <taxon>Poaceae</taxon>
        <taxon>BOP clade</taxon>
        <taxon>Oryzoideae</taxon>
        <taxon>Oryzeae</taxon>
        <taxon>Oryzinae</taxon>
        <taxon>Oryza</taxon>
    </lineage>
</organism>
<dbReference type="HOGENOM" id="CLU_2501489_0_0_1"/>
<dbReference type="Proteomes" id="UP000026960">
    <property type="component" value="Chromosome 3"/>
</dbReference>
<accession>A0A0D3FD74</accession>
<dbReference type="AlphaFoldDB" id="A0A0D3FD74"/>
<keyword evidence="2" id="KW-1185">Reference proteome</keyword>
<dbReference type="EnsemblPlants" id="OBART03G01900.1">
    <property type="protein sequence ID" value="OBART03G01900.1"/>
    <property type="gene ID" value="OBART03G01900"/>
</dbReference>
<reference evidence="1" key="1">
    <citation type="journal article" date="2009" name="Rice">
        <title>De Novo Next Generation Sequencing of Plant Genomes.</title>
        <authorList>
            <person name="Rounsley S."/>
            <person name="Marri P.R."/>
            <person name="Yu Y."/>
            <person name="He R."/>
            <person name="Sisneros N."/>
            <person name="Goicoechea J.L."/>
            <person name="Lee S.J."/>
            <person name="Angelova A."/>
            <person name="Kudrna D."/>
            <person name="Luo M."/>
            <person name="Affourtit J."/>
            <person name="Desany B."/>
            <person name="Knight J."/>
            <person name="Niazi F."/>
            <person name="Egholm M."/>
            <person name="Wing R.A."/>
        </authorList>
    </citation>
    <scope>NUCLEOTIDE SEQUENCE [LARGE SCALE GENOMIC DNA]</scope>
    <source>
        <strain evidence="1">cv. IRGC 105608</strain>
    </source>
</reference>
<dbReference type="PaxDb" id="65489-OBART03G01900.1"/>
<protein>
    <submittedName>
        <fullName evidence="1">Uncharacterized protein</fullName>
    </submittedName>
</protein>
<evidence type="ECO:0000313" key="2">
    <source>
        <dbReference type="Proteomes" id="UP000026960"/>
    </source>
</evidence>
<proteinExistence type="predicted"/>